<evidence type="ECO:0000313" key="2">
    <source>
        <dbReference type="EMBL" id="KAG9242880.1"/>
    </source>
</evidence>
<evidence type="ECO:0000313" key="3">
    <source>
        <dbReference type="Proteomes" id="UP000887226"/>
    </source>
</evidence>
<feature type="compositionally biased region" description="Polar residues" evidence="1">
    <location>
        <begin position="269"/>
        <end position="301"/>
    </location>
</feature>
<name>A0A9P8CDR0_9HELO</name>
<dbReference type="EMBL" id="MU254026">
    <property type="protein sequence ID" value="KAG9242880.1"/>
    <property type="molecule type" value="Genomic_DNA"/>
</dbReference>
<feature type="region of interest" description="Disordered" evidence="1">
    <location>
        <begin position="1"/>
        <end position="71"/>
    </location>
</feature>
<dbReference type="AlphaFoldDB" id="A0A9P8CDR0"/>
<keyword evidence="3" id="KW-1185">Reference proteome</keyword>
<sequence>MPPFPIHGVPDEELYTGQDGVQRPYGMQFGPDSPLAGRSRRTVAETGSFGKSTRRSRSKSGTPAVKKEDPTLAAADKIFPAYFAAQEQKRDSNPSRKTKFPASTSQPNVSNSGILTITDGNGETTQRYVHKEPTEVILRGFSHQYAAISHYERVAGMICEDYSRDPPIEQRKYKGDQRDPTVLRPRKLTVEERAKAQQYKGGKHWIKVTYESAEAAERAIENSPQVVLGHFVHAEIYRGVPPINDEALLVNGGESTPGGHITRGFGSMGRSQTAPESLSWSPPTSITSSQTLDTGTISHGRSSSATPAAAAAAYSGNQNTYCRRIPTAKRIQLLPAEQALLPQQSYSQRLFASIPILGWISSDVIGSQIPKTEQGTFDHVNASFYWRWMWWLDTITGWLDLAPEKEE</sequence>
<dbReference type="InterPro" id="IPR012677">
    <property type="entry name" value="Nucleotide-bd_a/b_plait_sf"/>
</dbReference>
<feature type="region of interest" description="Disordered" evidence="1">
    <location>
        <begin position="86"/>
        <end position="115"/>
    </location>
</feature>
<feature type="region of interest" description="Disordered" evidence="1">
    <location>
        <begin position="268"/>
        <end position="303"/>
    </location>
</feature>
<dbReference type="Gene3D" id="3.30.70.330">
    <property type="match status" value="1"/>
</dbReference>
<accession>A0A9P8CDR0</accession>
<proteinExistence type="predicted"/>
<evidence type="ECO:0000256" key="1">
    <source>
        <dbReference type="SAM" id="MobiDB-lite"/>
    </source>
</evidence>
<comment type="caution">
    <text evidence="2">The sequence shown here is derived from an EMBL/GenBank/DDBJ whole genome shotgun (WGS) entry which is preliminary data.</text>
</comment>
<dbReference type="OrthoDB" id="8033832at2759"/>
<protein>
    <recommendedName>
        <fullName evidence="4">Nucleoporin NUP53</fullName>
    </recommendedName>
</protein>
<evidence type="ECO:0008006" key="4">
    <source>
        <dbReference type="Google" id="ProtNLM"/>
    </source>
</evidence>
<reference evidence="2" key="1">
    <citation type="journal article" date="2021" name="IMA Fungus">
        <title>Genomic characterization of three marine fungi, including Emericellopsis atlantica sp. nov. with signatures of a generalist lifestyle and marine biomass degradation.</title>
        <authorList>
            <person name="Hagestad O.C."/>
            <person name="Hou L."/>
            <person name="Andersen J.H."/>
            <person name="Hansen E.H."/>
            <person name="Altermark B."/>
            <person name="Li C."/>
            <person name="Kuhnert E."/>
            <person name="Cox R.J."/>
            <person name="Crous P.W."/>
            <person name="Spatafora J.W."/>
            <person name="Lail K."/>
            <person name="Amirebrahimi M."/>
            <person name="Lipzen A."/>
            <person name="Pangilinan J."/>
            <person name="Andreopoulos W."/>
            <person name="Hayes R.D."/>
            <person name="Ng V."/>
            <person name="Grigoriev I.V."/>
            <person name="Jackson S.A."/>
            <person name="Sutton T.D.S."/>
            <person name="Dobson A.D.W."/>
            <person name="Rama T."/>
        </authorList>
    </citation>
    <scope>NUCLEOTIDE SEQUENCE</scope>
    <source>
        <strain evidence="2">TRa3180A</strain>
    </source>
</reference>
<dbReference type="Proteomes" id="UP000887226">
    <property type="component" value="Unassembled WGS sequence"/>
</dbReference>
<feature type="compositionally biased region" description="Polar residues" evidence="1">
    <location>
        <begin position="101"/>
        <end position="115"/>
    </location>
</feature>
<organism evidence="2 3">
    <name type="scientific">Calycina marina</name>
    <dbReference type="NCBI Taxonomy" id="1763456"/>
    <lineage>
        <taxon>Eukaryota</taxon>
        <taxon>Fungi</taxon>
        <taxon>Dikarya</taxon>
        <taxon>Ascomycota</taxon>
        <taxon>Pezizomycotina</taxon>
        <taxon>Leotiomycetes</taxon>
        <taxon>Helotiales</taxon>
        <taxon>Pezizellaceae</taxon>
        <taxon>Calycina</taxon>
    </lineage>
</organism>
<gene>
    <name evidence="2" type="ORF">BJ878DRAFT_513275</name>
</gene>